<dbReference type="AlphaFoldDB" id="A0A6A7Y056"/>
<dbReference type="InterPro" id="IPR023631">
    <property type="entry name" value="Amidase_dom"/>
</dbReference>
<dbReference type="Proteomes" id="UP000332515">
    <property type="component" value="Unassembled WGS sequence"/>
</dbReference>
<dbReference type="GO" id="GO:0003824">
    <property type="term" value="F:catalytic activity"/>
    <property type="evidence" value="ECO:0007669"/>
    <property type="project" value="InterPro"/>
</dbReference>
<dbReference type="EMBL" id="VWNA01000001">
    <property type="protein sequence ID" value="MQT11976.1"/>
    <property type="molecule type" value="Genomic_DNA"/>
</dbReference>
<dbReference type="Pfam" id="PF01425">
    <property type="entry name" value="Amidase"/>
    <property type="match status" value="1"/>
</dbReference>
<reference evidence="2 3" key="1">
    <citation type="submission" date="2019-09" db="EMBL/GenBank/DDBJ databases">
        <title>Segnochrobactrum spirostomi gen. nov., sp. nov., isolated from the ciliate Spirostomum cf. yagiui and description of a novel family, Segnochrobactraceae fam. nov. within the order Rhizobiales of the class Alphaproteobacteria.</title>
        <authorList>
            <person name="Akter S."/>
            <person name="Shazib S.U.A."/>
            <person name="Shin M.K."/>
        </authorList>
    </citation>
    <scope>NUCLEOTIDE SEQUENCE [LARGE SCALE GENOMIC DNA]</scope>
    <source>
        <strain evidence="2 3">Sp-1</strain>
    </source>
</reference>
<dbReference type="InterPro" id="IPR000120">
    <property type="entry name" value="Amidase"/>
</dbReference>
<dbReference type="NCBIfam" id="NF005686">
    <property type="entry name" value="PRK07486.1"/>
    <property type="match status" value="1"/>
</dbReference>
<dbReference type="PANTHER" id="PTHR11895">
    <property type="entry name" value="TRANSAMIDASE"/>
    <property type="match status" value="1"/>
</dbReference>
<dbReference type="PANTHER" id="PTHR11895:SF76">
    <property type="entry name" value="INDOLEACETAMIDE HYDROLASE"/>
    <property type="match status" value="1"/>
</dbReference>
<dbReference type="RefSeq" id="WP_153479307.1">
    <property type="nucleotide sequence ID" value="NZ_VWNA01000001.1"/>
</dbReference>
<dbReference type="Gene3D" id="3.90.1300.10">
    <property type="entry name" value="Amidase signature (AS) domain"/>
    <property type="match status" value="1"/>
</dbReference>
<feature type="domain" description="Amidase" evidence="1">
    <location>
        <begin position="30"/>
        <end position="462"/>
    </location>
</feature>
<dbReference type="InterPro" id="IPR036928">
    <property type="entry name" value="AS_sf"/>
</dbReference>
<evidence type="ECO:0000259" key="1">
    <source>
        <dbReference type="Pfam" id="PF01425"/>
    </source>
</evidence>
<dbReference type="SUPFAM" id="SSF75304">
    <property type="entry name" value="Amidase signature (AS) enzymes"/>
    <property type="match status" value="1"/>
</dbReference>
<gene>
    <name evidence="2" type="ORF">F0357_04685</name>
</gene>
<proteinExistence type="predicted"/>
<accession>A0A6A7Y056</accession>
<comment type="caution">
    <text evidence="2">The sequence shown here is derived from an EMBL/GenBank/DDBJ whole genome shotgun (WGS) entry which is preliminary data.</text>
</comment>
<protein>
    <submittedName>
        <fullName evidence="2">Amidase</fullName>
    </submittedName>
</protein>
<keyword evidence="3" id="KW-1185">Reference proteome</keyword>
<sequence>MTTDLAPSIVQNEAVTLVRALRDRTLSAVEVMNAFLDQIERLNPLVNAIVALRPRDELLREAAACDRASAAGEPIGLLHGLPWAVKDLEDTKGIVTTYGSPLFRDHVPDEDGLMPSRLRCAGAIFIGKTNVPEFGFGSQTYNPVYGATGNAWDPSKTAGGSSGGAGAALALNLVPAADGSDMMGSLRNPAAFNGVFGFRPSAGRVPYGPRDDVFLEQLACEGPMGRSVADVALQLSVQAGPDASNPLSIAEDAAGFAAPLARDFAGTRIGWVGDFGGYLAMEPGVLTACEKSFAGFEAAGCVVEPVAEVGYPLERLWEAWLILRQVWSGGGLLAFYEDPAQRALLKPEIQWEIEGASRHSGLDVRRAGVIRSDWYRALLKLFERYDFLLAPVAQVFPFDKTQPWPRAVGGRTMDTYHRWMEATSIWTLAGLPALAVPAGFSSGGLPTGVQIIGPNRADLAVLQVGHAYDLATRATRPTPPLLRA</sequence>
<evidence type="ECO:0000313" key="2">
    <source>
        <dbReference type="EMBL" id="MQT11976.1"/>
    </source>
</evidence>
<evidence type="ECO:0000313" key="3">
    <source>
        <dbReference type="Proteomes" id="UP000332515"/>
    </source>
</evidence>
<organism evidence="2 3">
    <name type="scientific">Segnochrobactrum spirostomi</name>
    <dbReference type="NCBI Taxonomy" id="2608987"/>
    <lineage>
        <taxon>Bacteria</taxon>
        <taxon>Pseudomonadati</taxon>
        <taxon>Pseudomonadota</taxon>
        <taxon>Alphaproteobacteria</taxon>
        <taxon>Hyphomicrobiales</taxon>
        <taxon>Segnochrobactraceae</taxon>
        <taxon>Segnochrobactrum</taxon>
    </lineage>
</organism>
<name>A0A6A7Y056_9HYPH</name>